<dbReference type="Pfam" id="PF01764">
    <property type="entry name" value="Lipase_3"/>
    <property type="match status" value="1"/>
</dbReference>
<dbReference type="Proteomes" id="UP000030745">
    <property type="component" value="Unassembled WGS sequence"/>
</dbReference>
<name>A0A067C0J5_SAPPC</name>
<proteinExistence type="predicted"/>
<evidence type="ECO:0000313" key="3">
    <source>
        <dbReference type="Proteomes" id="UP000030745"/>
    </source>
</evidence>
<accession>A0A067C0J5</accession>
<dbReference type="InterPro" id="IPR027417">
    <property type="entry name" value="P-loop_NTPase"/>
</dbReference>
<dbReference type="AlphaFoldDB" id="A0A067C0J5"/>
<sequence length="860" mass="93480">MSATDVVSAFEVHAAMRLCILSYESRQPKEHDGDFKSRVLTAFTSTLSALGVPKASDQTPFIEFDGDKIRCIVASIGTVVILCVTGSNTTRDHVTNCAIASTRIVEGQDGDAPAGFNLEARELGLARVAREILKDAAVSKVVLCGHSRGGSVAHVAHYSLRINPNYDNIPSHKVASVAFGSTPFLRRQTSLVAGDRFLTYYTENDIVPALFSSTSAIVDRVQSIQGAWVQLLRWSTGIDLDSVRATAAEHTSLVLSEYVYFGNWIHLRETSHVLGTRISIEEASNPVEYNGSDAFKAQLQAMTSIKDMKNAHGIQTAYERFFTRSSVAVPAMDVQLSQHVMRVMLCAALEFMVPSKMPQDALCVRLNRAITAAVMLRSFGDDSVHAILQDVGDELAAYLVVGRRLGRDDKTEAEVNESVRLDMQPWRDLMQRIRAIAPADTPAAYMNAVHTFNEANIGHKLPDLVLLMTNLLAEDFVKMQKSPATWPYWLGAVALGAVAVGCVAATTGSAVEVAGTLVGAAAARFSSTKSTGPSFGQLLGSLFALFAGGYGSYGASWSALAIHLKTESFRTASSAYSDQLKKMASAMGLHDAPLTTRLLETQLAAVELPNDATQRPLFAAFSKVMQTLVRLEEACKAIVFIVLNGDQHVGKSWFIRALNSTRQEARESKTAPSFLRYAPMADDPTRKVYLIDIPGNNTLNEVQAQYTAGLHGVGTIGISLLQFDKTPHVLPAAAIRSAFNGCDCVLLCLNKVAGLGLDLATELEEGESPMIPPIVDTWRQQLELDGIDFSSGKFYLMATEMHGSSKAETSKMTARQRSRLKEDIEDNLEAVRVNGGQTKDDVVNWIRDQVDRIIQSRSSS</sequence>
<dbReference type="VEuPathDB" id="FungiDB:SPRG_14620"/>
<dbReference type="Gene3D" id="3.40.50.1820">
    <property type="entry name" value="alpha/beta hydrolase"/>
    <property type="match status" value="1"/>
</dbReference>
<dbReference type="KEGG" id="spar:SPRG_14620"/>
<keyword evidence="3" id="KW-1185">Reference proteome</keyword>
<gene>
    <name evidence="2" type="ORF">SPRG_14620</name>
</gene>
<dbReference type="OMA" id="KIRCIVA"/>
<evidence type="ECO:0000313" key="2">
    <source>
        <dbReference type="EMBL" id="KDO20081.1"/>
    </source>
</evidence>
<dbReference type="InterPro" id="IPR029058">
    <property type="entry name" value="AB_hydrolase_fold"/>
</dbReference>
<organism evidence="2 3">
    <name type="scientific">Saprolegnia parasitica (strain CBS 223.65)</name>
    <dbReference type="NCBI Taxonomy" id="695850"/>
    <lineage>
        <taxon>Eukaryota</taxon>
        <taxon>Sar</taxon>
        <taxon>Stramenopiles</taxon>
        <taxon>Oomycota</taxon>
        <taxon>Saprolegniomycetes</taxon>
        <taxon>Saprolegniales</taxon>
        <taxon>Saprolegniaceae</taxon>
        <taxon>Saprolegnia</taxon>
    </lineage>
</organism>
<protein>
    <recommendedName>
        <fullName evidence="1">Fungal lipase-type domain-containing protein</fullName>
    </recommendedName>
</protein>
<dbReference type="SUPFAM" id="SSF52540">
    <property type="entry name" value="P-loop containing nucleoside triphosphate hydrolases"/>
    <property type="match status" value="1"/>
</dbReference>
<feature type="domain" description="Fungal lipase-type" evidence="1">
    <location>
        <begin position="86"/>
        <end position="211"/>
    </location>
</feature>
<reference evidence="2 3" key="1">
    <citation type="journal article" date="2013" name="PLoS Genet.">
        <title>Distinctive expansion of potential virulence genes in the genome of the oomycete fish pathogen Saprolegnia parasitica.</title>
        <authorList>
            <person name="Jiang R.H."/>
            <person name="de Bruijn I."/>
            <person name="Haas B.J."/>
            <person name="Belmonte R."/>
            <person name="Lobach L."/>
            <person name="Christie J."/>
            <person name="van den Ackerveken G."/>
            <person name="Bottin A."/>
            <person name="Bulone V."/>
            <person name="Diaz-Moreno S.M."/>
            <person name="Dumas B."/>
            <person name="Fan L."/>
            <person name="Gaulin E."/>
            <person name="Govers F."/>
            <person name="Grenville-Briggs L.J."/>
            <person name="Horner N.R."/>
            <person name="Levin J.Z."/>
            <person name="Mammella M."/>
            <person name="Meijer H.J."/>
            <person name="Morris P."/>
            <person name="Nusbaum C."/>
            <person name="Oome S."/>
            <person name="Phillips A.J."/>
            <person name="van Rooyen D."/>
            <person name="Rzeszutek E."/>
            <person name="Saraiva M."/>
            <person name="Secombes C.J."/>
            <person name="Seidl M.F."/>
            <person name="Snel B."/>
            <person name="Stassen J.H."/>
            <person name="Sykes S."/>
            <person name="Tripathy S."/>
            <person name="van den Berg H."/>
            <person name="Vega-Arreguin J.C."/>
            <person name="Wawra S."/>
            <person name="Young S.K."/>
            <person name="Zeng Q."/>
            <person name="Dieguez-Uribeondo J."/>
            <person name="Russ C."/>
            <person name="Tyler B.M."/>
            <person name="van West P."/>
        </authorList>
    </citation>
    <scope>NUCLEOTIDE SEQUENCE [LARGE SCALE GENOMIC DNA]</scope>
    <source>
        <strain evidence="2 3">CBS 223.65</strain>
    </source>
</reference>
<dbReference type="GeneID" id="24136414"/>
<dbReference type="RefSeq" id="XP_012209184.1">
    <property type="nucleotide sequence ID" value="XM_012353794.1"/>
</dbReference>
<dbReference type="InterPro" id="IPR002921">
    <property type="entry name" value="Fungal_lipase-type"/>
</dbReference>
<dbReference type="GO" id="GO:0006629">
    <property type="term" value="P:lipid metabolic process"/>
    <property type="evidence" value="ECO:0007669"/>
    <property type="project" value="InterPro"/>
</dbReference>
<dbReference type="EMBL" id="KK583324">
    <property type="protein sequence ID" value="KDO20081.1"/>
    <property type="molecule type" value="Genomic_DNA"/>
</dbReference>
<evidence type="ECO:0000259" key="1">
    <source>
        <dbReference type="Pfam" id="PF01764"/>
    </source>
</evidence>
<dbReference type="OrthoDB" id="426718at2759"/>
<dbReference type="SUPFAM" id="SSF53474">
    <property type="entry name" value="alpha/beta-Hydrolases"/>
    <property type="match status" value="1"/>
</dbReference>